<reference evidence="1 2" key="1">
    <citation type="journal article" date="2013" name="Mar. Genomics">
        <title>Expression of sulfatases in Rhodopirellula baltica and the diversity of sulfatases in the genus Rhodopirellula.</title>
        <authorList>
            <person name="Wegner C.E."/>
            <person name="Richter-Heitmann T."/>
            <person name="Klindworth A."/>
            <person name="Klockow C."/>
            <person name="Richter M."/>
            <person name="Achstetter T."/>
            <person name="Glockner F.O."/>
            <person name="Harder J."/>
        </authorList>
    </citation>
    <scope>NUCLEOTIDE SEQUENCE [LARGE SCALE GENOMIC DNA]</scope>
    <source>
        <strain evidence="1 2">SWK14</strain>
    </source>
</reference>
<dbReference type="Proteomes" id="UP000010959">
    <property type="component" value="Unassembled WGS sequence"/>
</dbReference>
<dbReference type="AlphaFoldDB" id="L7CP08"/>
<accession>L7CP08</accession>
<name>L7CP08_RHOBT</name>
<comment type="caution">
    <text evidence="1">The sequence shown here is derived from an EMBL/GenBank/DDBJ whole genome shotgun (WGS) entry which is preliminary data.</text>
</comment>
<gene>
    <name evidence="1" type="ORF">RBSWK_00423</name>
</gene>
<proteinExistence type="predicted"/>
<evidence type="ECO:0000313" key="1">
    <source>
        <dbReference type="EMBL" id="ELP35713.1"/>
    </source>
</evidence>
<organism evidence="1 2">
    <name type="scientific">Rhodopirellula baltica SWK14</name>
    <dbReference type="NCBI Taxonomy" id="993516"/>
    <lineage>
        <taxon>Bacteria</taxon>
        <taxon>Pseudomonadati</taxon>
        <taxon>Planctomycetota</taxon>
        <taxon>Planctomycetia</taxon>
        <taxon>Pirellulales</taxon>
        <taxon>Pirellulaceae</taxon>
        <taxon>Rhodopirellula</taxon>
    </lineage>
</organism>
<evidence type="ECO:0000313" key="2">
    <source>
        <dbReference type="Proteomes" id="UP000010959"/>
    </source>
</evidence>
<protein>
    <submittedName>
        <fullName evidence="1">Uncharacterized protein</fullName>
    </submittedName>
</protein>
<sequence>MIDLSEPPPAVEHFTGQAACGPKFQFLTGRFHPAETFANDSWGVRRCQKWRETPW</sequence>
<dbReference type="EMBL" id="AMWG01000008">
    <property type="protein sequence ID" value="ELP35713.1"/>
    <property type="molecule type" value="Genomic_DNA"/>
</dbReference>